<dbReference type="InterPro" id="IPR015942">
    <property type="entry name" value="Asp/Glu/hydantoin_racemase"/>
</dbReference>
<dbReference type="UniPathway" id="UPA00219"/>
<evidence type="ECO:0000256" key="2">
    <source>
        <dbReference type="ARBA" id="ARBA00013090"/>
    </source>
</evidence>
<evidence type="ECO:0000256" key="5">
    <source>
        <dbReference type="ARBA" id="ARBA00023235"/>
    </source>
</evidence>
<evidence type="ECO:0000256" key="3">
    <source>
        <dbReference type="ARBA" id="ARBA00022960"/>
    </source>
</evidence>
<reference evidence="8" key="1">
    <citation type="journal article" date="2020" name="mSystems">
        <title>Genome- and Community-Level Interaction Insights into Carbon Utilization and Element Cycling Functions of Hydrothermarchaeota in Hydrothermal Sediment.</title>
        <authorList>
            <person name="Zhou Z."/>
            <person name="Liu Y."/>
            <person name="Xu W."/>
            <person name="Pan J."/>
            <person name="Luo Z.H."/>
            <person name="Li M."/>
        </authorList>
    </citation>
    <scope>NUCLEOTIDE SEQUENCE [LARGE SCALE GENOMIC DNA]</scope>
    <source>
        <strain evidence="8">SpSt-876</strain>
    </source>
</reference>
<dbReference type="Gene3D" id="3.40.50.1860">
    <property type="match status" value="2"/>
</dbReference>
<feature type="binding site" evidence="7">
    <location>
        <begin position="49"/>
        <end position="50"/>
    </location>
    <ligand>
        <name>substrate</name>
    </ligand>
</feature>
<dbReference type="InterPro" id="IPR004391">
    <property type="entry name" value="Glu_race"/>
</dbReference>
<gene>
    <name evidence="7" type="primary">murI</name>
    <name evidence="8" type="ORF">ENW73_06195</name>
</gene>
<dbReference type="EC" id="5.1.1.3" evidence="2 7"/>
<organism evidence="8">
    <name type="scientific">candidate division WOR-3 bacterium</name>
    <dbReference type="NCBI Taxonomy" id="2052148"/>
    <lineage>
        <taxon>Bacteria</taxon>
        <taxon>Bacteria division WOR-3</taxon>
    </lineage>
</organism>
<dbReference type="GO" id="GO:0008881">
    <property type="term" value="F:glutamate racemase activity"/>
    <property type="evidence" value="ECO:0007669"/>
    <property type="project" value="UniProtKB-UniRule"/>
</dbReference>
<evidence type="ECO:0000256" key="6">
    <source>
        <dbReference type="ARBA" id="ARBA00023316"/>
    </source>
</evidence>
<feature type="active site" description="Proton donor/acceptor" evidence="7">
    <location>
        <position position="192"/>
    </location>
</feature>
<feature type="binding site" evidence="7">
    <location>
        <begin position="17"/>
        <end position="18"/>
    </location>
    <ligand>
        <name>substrate</name>
    </ligand>
</feature>
<evidence type="ECO:0000256" key="4">
    <source>
        <dbReference type="ARBA" id="ARBA00022984"/>
    </source>
</evidence>
<comment type="function">
    <text evidence="7">Provides the (R)-glutamate required for cell wall biosynthesis.</text>
</comment>
<comment type="caution">
    <text evidence="8">The sequence shown here is derived from an EMBL/GenBank/DDBJ whole genome shotgun (WGS) entry which is preliminary data.</text>
</comment>
<dbReference type="PANTHER" id="PTHR21198">
    <property type="entry name" value="GLUTAMATE RACEMASE"/>
    <property type="match status" value="1"/>
</dbReference>
<dbReference type="Pfam" id="PF01177">
    <property type="entry name" value="Asp_Glu_race"/>
    <property type="match status" value="1"/>
</dbReference>
<keyword evidence="5 7" id="KW-0413">Isomerase</keyword>
<keyword evidence="4 7" id="KW-0573">Peptidoglycan synthesis</keyword>
<dbReference type="HAMAP" id="MF_00258">
    <property type="entry name" value="Glu_racemase"/>
    <property type="match status" value="1"/>
</dbReference>
<dbReference type="InterPro" id="IPR033134">
    <property type="entry name" value="Asp/Glu_racemase_AS_2"/>
</dbReference>
<dbReference type="GO" id="GO:0009252">
    <property type="term" value="P:peptidoglycan biosynthetic process"/>
    <property type="evidence" value="ECO:0007669"/>
    <property type="project" value="UniProtKB-UniRule"/>
</dbReference>
<proteinExistence type="inferred from homology"/>
<comment type="catalytic activity">
    <reaction evidence="1 7">
        <text>L-glutamate = D-glutamate</text>
        <dbReference type="Rhea" id="RHEA:12813"/>
        <dbReference type="ChEBI" id="CHEBI:29985"/>
        <dbReference type="ChEBI" id="CHEBI:29986"/>
        <dbReference type="EC" id="5.1.1.3"/>
    </reaction>
</comment>
<dbReference type="EMBL" id="DTLI01000147">
    <property type="protein sequence ID" value="HHS52438.1"/>
    <property type="molecule type" value="Genomic_DNA"/>
</dbReference>
<keyword evidence="6 7" id="KW-0961">Cell wall biogenesis/degradation</keyword>
<accession>A0A7C6EAT5</accession>
<dbReference type="GO" id="GO:0071555">
    <property type="term" value="P:cell wall organization"/>
    <property type="evidence" value="ECO:0007669"/>
    <property type="project" value="UniProtKB-KW"/>
</dbReference>
<dbReference type="FunFam" id="3.40.50.1860:FF:000001">
    <property type="entry name" value="Glutamate racemase"/>
    <property type="match status" value="1"/>
</dbReference>
<evidence type="ECO:0000256" key="1">
    <source>
        <dbReference type="ARBA" id="ARBA00001602"/>
    </source>
</evidence>
<dbReference type="AlphaFoldDB" id="A0A7C6EAT5"/>
<comment type="similarity">
    <text evidence="7">Belongs to the aspartate/glutamate racemases family.</text>
</comment>
<dbReference type="InterPro" id="IPR001920">
    <property type="entry name" value="Asp/Glu_race"/>
</dbReference>
<evidence type="ECO:0000256" key="7">
    <source>
        <dbReference type="HAMAP-Rule" id="MF_00258"/>
    </source>
</evidence>
<sequence length="277" mass="30407">MPNVSPINRTNPIGVFDSGIGGLTVVRALKKILPNEDIIYLGDTARVPYGIKSPEAITRFAFEDTQFLINRKVKLVIVACHTVSSVCLSELKKSFPVPILGVIEPGARAALAATKNRRIGVIGTQATIMAGTYERVIRKIARQDVEIVAKSTPLFVPLVEEGWLDNDVTLMVAKTYLKSFQVEGIDTLLLGCTHYPLLKGIIRKVLKRVTLVDSSTATASEAKAILTELGLARPPSKTNKKPDYRFYLSDLTPNFTEIGKRFLGEPIRECIRASIAE</sequence>
<keyword evidence="3 7" id="KW-0133">Cell shape</keyword>
<dbReference type="NCBIfam" id="TIGR00067">
    <property type="entry name" value="glut_race"/>
    <property type="match status" value="1"/>
</dbReference>
<dbReference type="SUPFAM" id="SSF53681">
    <property type="entry name" value="Aspartate/glutamate racemase"/>
    <property type="match status" value="2"/>
</dbReference>
<dbReference type="PANTHER" id="PTHR21198:SF2">
    <property type="entry name" value="GLUTAMATE RACEMASE"/>
    <property type="match status" value="1"/>
</dbReference>
<comment type="caution">
    <text evidence="7">Lacks conserved residue(s) required for the propagation of feature annotation.</text>
</comment>
<comment type="pathway">
    <text evidence="7">Cell wall biogenesis; peptidoglycan biosynthesis.</text>
</comment>
<name>A0A7C6EAT5_UNCW3</name>
<evidence type="ECO:0000313" key="8">
    <source>
        <dbReference type="EMBL" id="HHS52438.1"/>
    </source>
</evidence>
<feature type="binding site" evidence="7">
    <location>
        <begin position="193"/>
        <end position="194"/>
    </location>
    <ligand>
        <name>substrate</name>
    </ligand>
</feature>
<dbReference type="PROSITE" id="PS00924">
    <property type="entry name" value="ASP_GLU_RACEMASE_2"/>
    <property type="match status" value="1"/>
</dbReference>
<dbReference type="GO" id="GO:0008360">
    <property type="term" value="P:regulation of cell shape"/>
    <property type="evidence" value="ECO:0007669"/>
    <property type="project" value="UniProtKB-KW"/>
</dbReference>
<feature type="active site" description="Proton donor/acceptor" evidence="7">
    <location>
        <position position="80"/>
    </location>
</feature>
<protein>
    <recommendedName>
        <fullName evidence="2 7">Glutamate racemase</fullName>
        <ecNumber evidence="2 7">5.1.1.3</ecNumber>
    </recommendedName>
</protein>